<keyword evidence="4" id="KW-1185">Reference proteome</keyword>
<evidence type="ECO:0000313" key="4">
    <source>
        <dbReference type="Proteomes" id="UP000653411"/>
    </source>
</evidence>
<accession>A0A918CWS1</accession>
<dbReference type="Proteomes" id="UP000653411">
    <property type="component" value="Unassembled WGS sequence"/>
</dbReference>
<dbReference type="SUPFAM" id="SSF55729">
    <property type="entry name" value="Acyl-CoA N-acyltransferases (Nat)"/>
    <property type="match status" value="1"/>
</dbReference>
<feature type="domain" description="N-acetyltransferase" evidence="2">
    <location>
        <begin position="129"/>
        <end position="271"/>
    </location>
</feature>
<gene>
    <name evidence="3" type="ORF">GCM10011578_089690</name>
</gene>
<dbReference type="GO" id="GO:0016747">
    <property type="term" value="F:acyltransferase activity, transferring groups other than amino-acyl groups"/>
    <property type="evidence" value="ECO:0007669"/>
    <property type="project" value="InterPro"/>
</dbReference>
<sequence length="316" mass="33339">MTDTATTAALLAAYDAQMRAVQPVPAPGITYEQDGPALRVVGQHRGFVTGPRDWGGVRGPELNALIARQRDFFAARGEAVEWKTRGHDEPADLPDRLRAAGFVPEPPETVVIALVEELAVAAPALPPGVTLRRVTADADLERIATLETEVWGVDLAWVAGHLRGRLAVDPDGTEIYVAEAAGEIVSAAWIAFRPGTDFAMLLGGSTLAEWRGKGVYRALVALRAARAAARNAPYLLVEASSDSAPILKRLGFTAVTTTTPYIWTPAHRDAPDRGAGNRATSHDDAAPGNRPSPTTAMDTAGSGTAGSGTDGQRRRA</sequence>
<evidence type="ECO:0000259" key="2">
    <source>
        <dbReference type="PROSITE" id="PS51186"/>
    </source>
</evidence>
<dbReference type="AlphaFoldDB" id="A0A918CWS1"/>
<dbReference type="InterPro" id="IPR000182">
    <property type="entry name" value="GNAT_dom"/>
</dbReference>
<evidence type="ECO:0000313" key="3">
    <source>
        <dbReference type="EMBL" id="GGN41417.1"/>
    </source>
</evidence>
<proteinExistence type="predicted"/>
<comment type="caution">
    <text evidence="3">The sequence shown here is derived from an EMBL/GenBank/DDBJ whole genome shotgun (WGS) entry which is preliminary data.</text>
</comment>
<protein>
    <submittedName>
        <fullName evidence="3">N-acetyltransferase</fullName>
    </submittedName>
</protein>
<organism evidence="3 4">
    <name type="scientific">Streptomyces fuscichromogenes</name>
    <dbReference type="NCBI Taxonomy" id="1324013"/>
    <lineage>
        <taxon>Bacteria</taxon>
        <taxon>Bacillati</taxon>
        <taxon>Actinomycetota</taxon>
        <taxon>Actinomycetes</taxon>
        <taxon>Kitasatosporales</taxon>
        <taxon>Streptomycetaceae</taxon>
        <taxon>Streptomyces</taxon>
    </lineage>
</organism>
<feature type="region of interest" description="Disordered" evidence="1">
    <location>
        <begin position="263"/>
        <end position="316"/>
    </location>
</feature>
<dbReference type="PROSITE" id="PS51186">
    <property type="entry name" value="GNAT"/>
    <property type="match status" value="1"/>
</dbReference>
<reference evidence="3" key="1">
    <citation type="journal article" date="2014" name="Int. J. Syst. Evol. Microbiol.">
        <title>Complete genome sequence of Corynebacterium casei LMG S-19264T (=DSM 44701T), isolated from a smear-ripened cheese.</title>
        <authorList>
            <consortium name="US DOE Joint Genome Institute (JGI-PGF)"/>
            <person name="Walter F."/>
            <person name="Albersmeier A."/>
            <person name="Kalinowski J."/>
            <person name="Ruckert C."/>
        </authorList>
    </citation>
    <scope>NUCLEOTIDE SEQUENCE</scope>
    <source>
        <strain evidence="3">CGMCC 4.7110</strain>
    </source>
</reference>
<name>A0A918CWS1_9ACTN</name>
<dbReference type="Gene3D" id="3.40.630.30">
    <property type="match status" value="1"/>
</dbReference>
<dbReference type="EMBL" id="BMML01000034">
    <property type="protein sequence ID" value="GGN41417.1"/>
    <property type="molecule type" value="Genomic_DNA"/>
</dbReference>
<reference evidence="3" key="2">
    <citation type="submission" date="2020-09" db="EMBL/GenBank/DDBJ databases">
        <authorList>
            <person name="Sun Q."/>
            <person name="Zhou Y."/>
        </authorList>
    </citation>
    <scope>NUCLEOTIDE SEQUENCE</scope>
    <source>
        <strain evidence="3">CGMCC 4.7110</strain>
    </source>
</reference>
<evidence type="ECO:0000256" key="1">
    <source>
        <dbReference type="SAM" id="MobiDB-lite"/>
    </source>
</evidence>
<dbReference type="InterPro" id="IPR016181">
    <property type="entry name" value="Acyl_CoA_acyltransferase"/>
</dbReference>